<gene>
    <name evidence="1" type="ORF">GCM10023350_23010</name>
</gene>
<evidence type="ECO:0000313" key="2">
    <source>
        <dbReference type="Proteomes" id="UP001499882"/>
    </source>
</evidence>
<evidence type="ECO:0000313" key="1">
    <source>
        <dbReference type="EMBL" id="GAA4738258.1"/>
    </source>
</evidence>
<protein>
    <recommendedName>
        <fullName evidence="3">EthD family reductase</fullName>
    </recommendedName>
</protein>
<dbReference type="Proteomes" id="UP001499882">
    <property type="component" value="Unassembled WGS sequence"/>
</dbReference>
<accession>A0ABP8YVF7</accession>
<dbReference type="RefSeq" id="WP_345526917.1">
    <property type="nucleotide sequence ID" value="NZ_BAABKN010000014.1"/>
</dbReference>
<dbReference type="InterPro" id="IPR011008">
    <property type="entry name" value="Dimeric_a/b-barrel"/>
</dbReference>
<proteinExistence type="predicted"/>
<reference evidence="2" key="1">
    <citation type="journal article" date="2019" name="Int. J. Syst. Evol. Microbiol.">
        <title>The Global Catalogue of Microorganisms (GCM) 10K type strain sequencing project: providing services to taxonomists for standard genome sequencing and annotation.</title>
        <authorList>
            <consortium name="The Broad Institute Genomics Platform"/>
            <consortium name="The Broad Institute Genome Sequencing Center for Infectious Disease"/>
            <person name="Wu L."/>
            <person name="Ma J."/>
        </authorList>
    </citation>
    <scope>NUCLEOTIDE SEQUENCE [LARGE SCALE GENOMIC DNA]</scope>
    <source>
        <strain evidence="2">JCM 18532</strain>
    </source>
</reference>
<evidence type="ECO:0008006" key="3">
    <source>
        <dbReference type="Google" id="ProtNLM"/>
    </source>
</evidence>
<keyword evidence="2" id="KW-1185">Reference proteome</keyword>
<dbReference type="SUPFAM" id="SSF54909">
    <property type="entry name" value="Dimeric alpha+beta barrel"/>
    <property type="match status" value="2"/>
</dbReference>
<name>A0ABP8YVF7_9ACTN</name>
<dbReference type="Gene3D" id="3.30.70.100">
    <property type="match status" value="1"/>
</dbReference>
<sequence>MSAGLLFSQMAPPAGWRADFDDWYDAEHIPARLAVPGFSHAVRYRTDGDPWHLACYFLDDMAALETPEYQRLKSDPSPRTDLMLSNVTGFTRYICDEISDTAAPGAPSDLTGTEHALSVVGFSVPEEDGDEFEAWYRDEHVPLLMKVPGWLRVRRFRVRPGFAGPAWTHLALHEIAGPEVMDDPGRAAARDTARRDALATRAWFGQSGRWLYTPLSIARTTAKGN</sequence>
<dbReference type="EMBL" id="BAABKN010000014">
    <property type="protein sequence ID" value="GAA4738258.1"/>
    <property type="molecule type" value="Genomic_DNA"/>
</dbReference>
<organism evidence="1 2">
    <name type="scientific">Nocardioides endophyticus</name>
    <dbReference type="NCBI Taxonomy" id="1353775"/>
    <lineage>
        <taxon>Bacteria</taxon>
        <taxon>Bacillati</taxon>
        <taxon>Actinomycetota</taxon>
        <taxon>Actinomycetes</taxon>
        <taxon>Propionibacteriales</taxon>
        <taxon>Nocardioidaceae</taxon>
        <taxon>Nocardioides</taxon>
    </lineage>
</organism>
<comment type="caution">
    <text evidence="1">The sequence shown here is derived from an EMBL/GenBank/DDBJ whole genome shotgun (WGS) entry which is preliminary data.</text>
</comment>